<sequence>METLFRVTPFRSKLRFLKVHNVPYARLFRLSSSALELLVPGHVVGKLMGIGRANMNNIRKISGASIETSDNNHPVYDQDYFTGKRKRGKDYKEGMYELPFYYPEQRDCRRPPISRDDPVSNVEALERSPCIDISQGFILHKLIELLGNFLDIPNIRSRFMREQLLFEVLEALIVIRGLIMQKTKLISDCRWLLKDLLDILLLENAKNKKRFIQACIGDHHIHGEKRGRSNLVYDSNTLIHVLVHSLGQWAVTCKLHWNSTSILQVFESIFSPEKEASFS</sequence>
<keyword evidence="1" id="KW-0694">RNA-binding</keyword>
<dbReference type="GO" id="GO:0009506">
    <property type="term" value="C:plasmodesma"/>
    <property type="evidence" value="ECO:0007669"/>
    <property type="project" value="TreeGrafter"/>
</dbReference>
<protein>
    <submittedName>
        <fullName evidence="3">Auxin transport protein BIG</fullName>
    </submittedName>
</protein>
<dbReference type="GO" id="GO:0003723">
    <property type="term" value="F:RNA binding"/>
    <property type="evidence" value="ECO:0007669"/>
    <property type="project" value="UniProtKB-UniRule"/>
</dbReference>
<dbReference type="GO" id="GO:0005829">
    <property type="term" value="C:cytosol"/>
    <property type="evidence" value="ECO:0007669"/>
    <property type="project" value="TreeGrafter"/>
</dbReference>
<reference evidence="3" key="1">
    <citation type="journal article" date="2019" name="Sci. Rep.">
        <title>Draft genome of Tanacetum cinerariifolium, the natural source of mosquito coil.</title>
        <authorList>
            <person name="Yamashiro T."/>
            <person name="Shiraishi A."/>
            <person name="Satake H."/>
            <person name="Nakayama K."/>
        </authorList>
    </citation>
    <scope>NUCLEOTIDE SEQUENCE</scope>
</reference>
<dbReference type="PANTHER" id="PTHR21725">
    <property type="entry name" value="E3 UBIQUITIN-PROTEIN LIGASE UBR4"/>
    <property type="match status" value="1"/>
</dbReference>
<accession>A0A6L2N1G5</accession>
<comment type="caution">
    <text evidence="3">The sequence shown here is derived from an EMBL/GenBank/DDBJ whole genome shotgun (WGS) entry which is preliminary data.</text>
</comment>
<proteinExistence type="predicted"/>
<dbReference type="Gene3D" id="3.30.1370.10">
    <property type="entry name" value="K Homology domain, type 1"/>
    <property type="match status" value="1"/>
</dbReference>
<evidence type="ECO:0000259" key="2">
    <source>
        <dbReference type="Pfam" id="PF00013"/>
    </source>
</evidence>
<dbReference type="PROSITE" id="PS50084">
    <property type="entry name" value="KH_TYPE_1"/>
    <property type="match status" value="1"/>
</dbReference>
<evidence type="ECO:0000256" key="1">
    <source>
        <dbReference type="PROSITE-ProRule" id="PRU00117"/>
    </source>
</evidence>
<dbReference type="InterPro" id="IPR045189">
    <property type="entry name" value="UBR4-like"/>
</dbReference>
<dbReference type="InterPro" id="IPR004088">
    <property type="entry name" value="KH_dom_type_1"/>
</dbReference>
<gene>
    <name evidence="3" type="ORF">Tci_051901</name>
</gene>
<dbReference type="PANTHER" id="PTHR21725:SF1">
    <property type="entry name" value="E3 UBIQUITIN-PROTEIN LIGASE UBR4"/>
    <property type="match status" value="1"/>
</dbReference>
<dbReference type="Pfam" id="PF00013">
    <property type="entry name" value="KH_1"/>
    <property type="match status" value="1"/>
</dbReference>
<dbReference type="SUPFAM" id="SSF54791">
    <property type="entry name" value="Eukaryotic type KH-domain (KH-domain type I)"/>
    <property type="match status" value="1"/>
</dbReference>
<dbReference type="AlphaFoldDB" id="A0A6L2N1G5"/>
<evidence type="ECO:0000313" key="3">
    <source>
        <dbReference type="EMBL" id="GEU79923.1"/>
    </source>
</evidence>
<organism evidence="3">
    <name type="scientific">Tanacetum cinerariifolium</name>
    <name type="common">Dalmatian daisy</name>
    <name type="synonym">Chrysanthemum cinerariifolium</name>
    <dbReference type="NCBI Taxonomy" id="118510"/>
    <lineage>
        <taxon>Eukaryota</taxon>
        <taxon>Viridiplantae</taxon>
        <taxon>Streptophyta</taxon>
        <taxon>Embryophyta</taxon>
        <taxon>Tracheophyta</taxon>
        <taxon>Spermatophyta</taxon>
        <taxon>Magnoliopsida</taxon>
        <taxon>eudicotyledons</taxon>
        <taxon>Gunneridae</taxon>
        <taxon>Pentapetalae</taxon>
        <taxon>asterids</taxon>
        <taxon>campanulids</taxon>
        <taxon>Asterales</taxon>
        <taxon>Asteraceae</taxon>
        <taxon>Asteroideae</taxon>
        <taxon>Anthemideae</taxon>
        <taxon>Anthemidinae</taxon>
        <taxon>Tanacetum</taxon>
    </lineage>
</organism>
<name>A0A6L2N1G5_TANCI</name>
<dbReference type="GO" id="GO:0009926">
    <property type="term" value="P:auxin polar transport"/>
    <property type="evidence" value="ECO:0007669"/>
    <property type="project" value="TreeGrafter"/>
</dbReference>
<dbReference type="EMBL" id="BKCJ010007975">
    <property type="protein sequence ID" value="GEU79923.1"/>
    <property type="molecule type" value="Genomic_DNA"/>
</dbReference>
<dbReference type="InterPro" id="IPR036612">
    <property type="entry name" value="KH_dom_type_1_sf"/>
</dbReference>
<feature type="domain" description="K Homology" evidence="2">
    <location>
        <begin position="36"/>
        <end position="72"/>
    </location>
</feature>